<sequence length="435" mass="46567">MRKQRKAAIATISALALALTACAGGGAGTTPTAASTATGGGEQKITLTVATFNEFGYEDLVKEYTKLHPNITVEHKKAATADEARENLNTRLAAGSGLSDVEAIEVDWVPEMMQYADKFVDLKDPALKGRWIGWKEASATTKDGKLIGYGTDIGPEGICYRSDLFAKAGLPTDRAEVAKLLAGDWDTYFSVGKQFVTKTNIPWYDASDGVFQGMINQIDNPFETSDGKPIPLGDNAKMKATYDKLMKASVDDNLSANLAQWSPDWVNAFQKDGFATMLCPGWMLGVIEGNAKGVTGWDIADVFPGGGGNWGGSFLTVPAQGKHQAEAKALANWLTAPEQQLKAFKSKGTFPSQVEAMKSDTLLSSTNTFFNNAPTGKILTSRANAITVTPFKGPNYFSIRALTSDAINRVDVDATDDREASWAKAVAAYKDLGLG</sequence>
<dbReference type="PROSITE" id="PS51257">
    <property type="entry name" value="PROKAR_LIPOPROTEIN"/>
    <property type="match status" value="1"/>
</dbReference>
<dbReference type="SUPFAM" id="SSF53850">
    <property type="entry name" value="Periplasmic binding protein-like II"/>
    <property type="match status" value="1"/>
</dbReference>
<accession>A0A6G7Y7N0</accession>
<keyword evidence="1" id="KW-0732">Signal</keyword>
<name>A0A6G7Y7N0_9ACTN</name>
<gene>
    <name evidence="2" type="ORF">G7070_11545</name>
</gene>
<dbReference type="InterPro" id="IPR006059">
    <property type="entry name" value="SBP"/>
</dbReference>
<reference evidence="2 3" key="1">
    <citation type="submission" date="2020-03" db="EMBL/GenBank/DDBJ databases">
        <title>Propioniciclava sp. nov., isolated from Hydrophilus acuminatus.</title>
        <authorList>
            <person name="Hyun D.-W."/>
            <person name="Bae J.-W."/>
        </authorList>
    </citation>
    <scope>NUCLEOTIDE SEQUENCE [LARGE SCALE GENOMIC DNA]</scope>
    <source>
        <strain evidence="2 3">HDW11</strain>
    </source>
</reference>
<keyword evidence="3" id="KW-1185">Reference proteome</keyword>
<evidence type="ECO:0000256" key="1">
    <source>
        <dbReference type="SAM" id="SignalP"/>
    </source>
</evidence>
<dbReference type="PANTHER" id="PTHR43649:SF32">
    <property type="entry name" value="SUGAR BINDING SECRETED PROTEIN"/>
    <property type="match status" value="1"/>
</dbReference>
<dbReference type="Proteomes" id="UP000501058">
    <property type="component" value="Chromosome"/>
</dbReference>
<dbReference type="Gene3D" id="3.40.190.10">
    <property type="entry name" value="Periplasmic binding protein-like II"/>
    <property type="match status" value="1"/>
</dbReference>
<feature type="chain" id="PRO_5026036451" evidence="1">
    <location>
        <begin position="24"/>
        <end position="435"/>
    </location>
</feature>
<proteinExistence type="predicted"/>
<feature type="signal peptide" evidence="1">
    <location>
        <begin position="1"/>
        <end position="23"/>
    </location>
</feature>
<evidence type="ECO:0000313" key="3">
    <source>
        <dbReference type="Proteomes" id="UP000501058"/>
    </source>
</evidence>
<dbReference type="RefSeq" id="WP_166233865.1">
    <property type="nucleotide sequence ID" value="NZ_CP049865.1"/>
</dbReference>
<dbReference type="AlphaFoldDB" id="A0A6G7Y7N0"/>
<organism evidence="2 3">
    <name type="scientific">Propioniciclava coleopterorum</name>
    <dbReference type="NCBI Taxonomy" id="2714937"/>
    <lineage>
        <taxon>Bacteria</taxon>
        <taxon>Bacillati</taxon>
        <taxon>Actinomycetota</taxon>
        <taxon>Actinomycetes</taxon>
        <taxon>Propionibacteriales</taxon>
        <taxon>Propionibacteriaceae</taxon>
        <taxon>Propioniciclava</taxon>
    </lineage>
</organism>
<evidence type="ECO:0000313" key="2">
    <source>
        <dbReference type="EMBL" id="QIK72790.1"/>
    </source>
</evidence>
<dbReference type="InterPro" id="IPR050490">
    <property type="entry name" value="Bact_solute-bd_prot1"/>
</dbReference>
<protein>
    <submittedName>
        <fullName evidence="2">ABC transporter substrate-binding protein</fullName>
    </submittedName>
</protein>
<dbReference type="Pfam" id="PF13416">
    <property type="entry name" value="SBP_bac_8"/>
    <property type="match status" value="1"/>
</dbReference>
<dbReference type="PANTHER" id="PTHR43649">
    <property type="entry name" value="ARABINOSE-BINDING PROTEIN-RELATED"/>
    <property type="match status" value="1"/>
</dbReference>
<dbReference type="KEGG" id="prv:G7070_11545"/>
<dbReference type="EMBL" id="CP049865">
    <property type="protein sequence ID" value="QIK72790.1"/>
    <property type="molecule type" value="Genomic_DNA"/>
</dbReference>